<dbReference type="GO" id="GO:0005886">
    <property type="term" value="C:plasma membrane"/>
    <property type="evidence" value="ECO:0007669"/>
    <property type="project" value="UniProtKB-SubCell"/>
</dbReference>
<feature type="transmembrane region" description="Helical" evidence="7">
    <location>
        <begin position="255"/>
        <end position="279"/>
    </location>
</feature>
<comment type="subcellular location">
    <subcellularLocation>
        <location evidence="1">Cell membrane</location>
        <topology evidence="1">Multi-pass membrane protein</topology>
    </subcellularLocation>
</comment>
<dbReference type="CDD" id="cd06173">
    <property type="entry name" value="MFS_MefA_like"/>
    <property type="match status" value="1"/>
</dbReference>
<feature type="transmembrane region" description="Helical" evidence="7">
    <location>
        <begin position="314"/>
        <end position="334"/>
    </location>
</feature>
<feature type="transmembrane region" description="Helical" evidence="7">
    <location>
        <begin position="46"/>
        <end position="67"/>
    </location>
</feature>
<gene>
    <name evidence="8" type="ORF">SAMN05443377_1406</name>
</gene>
<feature type="transmembrane region" description="Helical" evidence="7">
    <location>
        <begin position="163"/>
        <end position="185"/>
    </location>
</feature>
<evidence type="ECO:0000256" key="6">
    <source>
        <dbReference type="ARBA" id="ARBA00023136"/>
    </source>
</evidence>
<dbReference type="PANTHER" id="PTHR23513:SF6">
    <property type="entry name" value="MAJOR FACILITATOR SUPERFAMILY ASSOCIATED DOMAIN-CONTAINING PROTEIN"/>
    <property type="match status" value="1"/>
</dbReference>
<dbReference type="Proteomes" id="UP000198815">
    <property type="component" value="Unassembled WGS sequence"/>
</dbReference>
<feature type="transmembrane region" description="Helical" evidence="7">
    <location>
        <begin position="21"/>
        <end position="40"/>
    </location>
</feature>
<keyword evidence="4 7" id="KW-0812">Transmembrane</keyword>
<keyword evidence="3" id="KW-1003">Cell membrane</keyword>
<dbReference type="STRING" id="64702.SAMN05443377_1406"/>
<evidence type="ECO:0000313" key="9">
    <source>
        <dbReference type="Proteomes" id="UP000198815"/>
    </source>
</evidence>
<evidence type="ECO:0000256" key="3">
    <source>
        <dbReference type="ARBA" id="ARBA00022475"/>
    </source>
</evidence>
<dbReference type="Gene3D" id="1.20.1250.20">
    <property type="entry name" value="MFS general substrate transporter like domains"/>
    <property type="match status" value="1"/>
</dbReference>
<proteinExistence type="predicted"/>
<feature type="transmembrane region" description="Helical" evidence="7">
    <location>
        <begin position="286"/>
        <end position="308"/>
    </location>
</feature>
<keyword evidence="9" id="KW-1185">Reference proteome</keyword>
<dbReference type="InterPro" id="IPR036259">
    <property type="entry name" value="MFS_trans_sf"/>
</dbReference>
<reference evidence="9" key="1">
    <citation type="submission" date="2016-10" db="EMBL/GenBank/DDBJ databases">
        <authorList>
            <person name="Varghese N."/>
            <person name="Submissions S."/>
        </authorList>
    </citation>
    <scope>NUCLEOTIDE SEQUENCE [LARGE SCALE GENOMIC DNA]</scope>
    <source>
        <strain evidence="9">DSM 16859</strain>
    </source>
</reference>
<feature type="transmembrane region" description="Helical" evidence="7">
    <location>
        <begin position="373"/>
        <end position="393"/>
    </location>
</feature>
<keyword evidence="6 7" id="KW-0472">Membrane</keyword>
<dbReference type="SUPFAM" id="SSF103473">
    <property type="entry name" value="MFS general substrate transporter"/>
    <property type="match status" value="1"/>
</dbReference>
<accession>A0A1H9U5I9</accession>
<evidence type="ECO:0000256" key="1">
    <source>
        <dbReference type="ARBA" id="ARBA00004651"/>
    </source>
</evidence>
<evidence type="ECO:0000256" key="4">
    <source>
        <dbReference type="ARBA" id="ARBA00022692"/>
    </source>
</evidence>
<keyword evidence="2" id="KW-0813">Transport</keyword>
<evidence type="ECO:0000313" key="8">
    <source>
        <dbReference type="EMBL" id="SES04592.1"/>
    </source>
</evidence>
<dbReference type="PANTHER" id="PTHR23513">
    <property type="entry name" value="INTEGRAL MEMBRANE EFFLUX PROTEIN-RELATED"/>
    <property type="match status" value="1"/>
</dbReference>
<evidence type="ECO:0000256" key="5">
    <source>
        <dbReference type="ARBA" id="ARBA00022989"/>
    </source>
</evidence>
<dbReference type="EMBL" id="FOGZ01000040">
    <property type="protein sequence ID" value="SES04592.1"/>
    <property type="molecule type" value="Genomic_DNA"/>
</dbReference>
<evidence type="ECO:0000256" key="2">
    <source>
        <dbReference type="ARBA" id="ARBA00022448"/>
    </source>
</evidence>
<name>A0A1H9U5I9_9ACTN</name>
<feature type="transmembrane region" description="Helical" evidence="7">
    <location>
        <begin position="226"/>
        <end position="249"/>
    </location>
</feature>
<protein>
    <submittedName>
        <fullName evidence="8">Predicted arabinose efflux permease, MFS family</fullName>
    </submittedName>
</protein>
<feature type="transmembrane region" description="Helical" evidence="7">
    <location>
        <begin position="79"/>
        <end position="101"/>
    </location>
</feature>
<dbReference type="Pfam" id="PF05977">
    <property type="entry name" value="MFS_3"/>
    <property type="match status" value="1"/>
</dbReference>
<keyword evidence="5 7" id="KW-1133">Transmembrane helix</keyword>
<feature type="transmembrane region" description="Helical" evidence="7">
    <location>
        <begin position="346"/>
        <end position="367"/>
    </location>
</feature>
<evidence type="ECO:0000256" key="7">
    <source>
        <dbReference type="SAM" id="Phobius"/>
    </source>
</evidence>
<dbReference type="AlphaFoldDB" id="A0A1H9U5I9"/>
<organism evidence="8 9">
    <name type="scientific">Propionibacterium cyclohexanicum</name>
    <dbReference type="NCBI Taxonomy" id="64702"/>
    <lineage>
        <taxon>Bacteria</taxon>
        <taxon>Bacillati</taxon>
        <taxon>Actinomycetota</taxon>
        <taxon>Actinomycetes</taxon>
        <taxon>Propionibacteriales</taxon>
        <taxon>Propionibacteriaceae</taxon>
        <taxon>Propionibacterium</taxon>
    </lineage>
</organism>
<sequence>MNTTELSVWRIRDYRTWFMGDTASEIGAWISSLAMTLLAYSVTRDVWLAGVIGAAEATARAVGVLPGGVIADSLDRRKLMIAAAAASAIPYAILIICWYSGVLSFWPLLVICLVKGALTGIFGKVTNVILPTIVPKKLLGSATAANQTRDAAINLGSGPIGGFLFGLAPMLPFALSICSFFAELWSARHIQADLRPAGADPSEPVLRKLRCGVAWVFRHTLPRANFFIFLAFNISWTGIVTAVTLHLLATGTTSAAVGTMSAMLGGGVLLGGFISGWLVARLRGGFLLQLTYAWTLLVAVLCVFSATWWGTGLIFGAAAIGIVPMNSTLQAYMAMKTPDNLLGRMISVMVLSSMAAVGLSSAIAGALLDGLGYRGAILALTCVGIVGIVLCIGTREIREIPARSELATVEKIPG</sequence>
<dbReference type="InterPro" id="IPR010290">
    <property type="entry name" value="TM_effector"/>
</dbReference>